<name>A0A059VUW2_STRNR</name>
<evidence type="ECO:0000313" key="2">
    <source>
        <dbReference type="Proteomes" id="UP000288351"/>
    </source>
</evidence>
<dbReference type="AlphaFoldDB" id="A0A059VUW2"/>
<organism evidence="1 2">
    <name type="scientific">Streptomyces noursei</name>
    <name type="common">Streptomyces albulus</name>
    <dbReference type="NCBI Taxonomy" id="1971"/>
    <lineage>
        <taxon>Bacteria</taxon>
        <taxon>Bacillati</taxon>
        <taxon>Actinomycetota</taxon>
        <taxon>Actinomycetes</taxon>
        <taxon>Kitasatosporales</taxon>
        <taxon>Streptomycetaceae</taxon>
        <taxon>Streptomyces</taxon>
    </lineage>
</organism>
<gene>
    <name evidence="1" type="ORF">SALB_01424</name>
</gene>
<dbReference type="RefSeq" id="WP_037636287.1">
    <property type="nucleotide sequence ID" value="NZ_BHXC01000006.1"/>
</dbReference>
<dbReference type="eggNOG" id="COG0457">
    <property type="taxonomic scope" value="Bacteria"/>
</dbReference>
<reference evidence="1 2" key="1">
    <citation type="journal article" date="2019" name="Microbiol. Resour. Announc.">
        <title>Draft Genome Sequence of the Most Traditional epsilon-Poly-l-Lysine Producer, Streptomyces albulus NBRC14147.</title>
        <authorList>
            <person name="Yamanaka K."/>
            <person name="Hamano Y."/>
        </authorList>
    </citation>
    <scope>NUCLEOTIDE SEQUENCE [LARGE SCALE GENOMIC DNA]</scope>
    <source>
        <strain evidence="1 2">NBRC 14147</strain>
    </source>
</reference>
<protein>
    <submittedName>
        <fullName evidence="1">Uncharacterized protein</fullName>
    </submittedName>
</protein>
<dbReference type="STRING" id="68570.DC74_614"/>
<evidence type="ECO:0000313" key="1">
    <source>
        <dbReference type="EMBL" id="GCB88751.1"/>
    </source>
</evidence>
<dbReference type="Gene3D" id="1.25.40.10">
    <property type="entry name" value="Tetratricopeptide repeat domain"/>
    <property type="match status" value="1"/>
</dbReference>
<sequence length="449" mass="47538">MTPPRRPNRMLAALLAEADWTATDLARAVNALGASQGVRLRYDRTSVARWLNGARPRPPAGQLIGQALGHRVGRRLTPRDTGFADPDPTGGTLTTVLRGGDPVLRLAALCRAETDAAHRADLARTVLSAPPPSFSGWGSRRPTLPPADLRAPQASAAAPARLEAVAIHSAHVGERHGGAHGRPALAGYLATEVVPLLTAPAHPAVRRALLTAAAHLTLLLAGRTCETGHPALAQHYYDIALELARAAGDHSSYAIVLRCLSLQAHQLGDHHQALALGEAAIEIAGSAVPSAVRSYLHAGRAVVRAGAGQSRAAAADLLAAEQHLARATGPEGPFTSYPETALRYQRAEVLSCLGEHKAALGELANSLACRPADHHKARTLLHAQLAHTLLALNEVDAAVEHSLHALRHHRQLTAGSVHGTLPRLAQRLAPHQRNPHVKAFRERLRATAW</sequence>
<dbReference type="EMBL" id="BHXC01000006">
    <property type="protein sequence ID" value="GCB88751.1"/>
    <property type="molecule type" value="Genomic_DNA"/>
</dbReference>
<dbReference type="Proteomes" id="UP000288351">
    <property type="component" value="Unassembled WGS sequence"/>
</dbReference>
<dbReference type="SUPFAM" id="SSF48452">
    <property type="entry name" value="TPR-like"/>
    <property type="match status" value="1"/>
</dbReference>
<comment type="caution">
    <text evidence="1">The sequence shown here is derived from an EMBL/GenBank/DDBJ whole genome shotgun (WGS) entry which is preliminary data.</text>
</comment>
<proteinExistence type="predicted"/>
<dbReference type="InterPro" id="IPR011990">
    <property type="entry name" value="TPR-like_helical_dom_sf"/>
</dbReference>
<accession>A0A059VUW2</accession>